<evidence type="ECO:0000256" key="5">
    <source>
        <dbReference type="ARBA" id="ARBA00023211"/>
    </source>
</evidence>
<dbReference type="GO" id="GO:0046872">
    <property type="term" value="F:metal ion binding"/>
    <property type="evidence" value="ECO:0007669"/>
    <property type="project" value="UniProtKB-KW"/>
</dbReference>
<dbReference type="PRINTS" id="PR00732">
    <property type="entry name" value="GLHYDRLASE4"/>
</dbReference>
<keyword evidence="4 10" id="KW-0520">NAD</keyword>
<keyword evidence="3 10" id="KW-0378">Hydrolase</keyword>
<feature type="site" description="Increases basicity of active site Tyr" evidence="9">
    <location>
        <position position="111"/>
    </location>
</feature>
<keyword evidence="5 8" id="KW-0464">Manganese</keyword>
<dbReference type="GO" id="GO:0004553">
    <property type="term" value="F:hydrolase activity, hydrolyzing O-glycosyl compounds"/>
    <property type="evidence" value="ECO:0007669"/>
    <property type="project" value="InterPro"/>
</dbReference>
<organism evidence="12 13">
    <name type="scientific">Anaerosalibacter massiliensis</name>
    <dbReference type="NCBI Taxonomy" id="1347392"/>
    <lineage>
        <taxon>Bacteria</taxon>
        <taxon>Bacillati</taxon>
        <taxon>Bacillota</taxon>
        <taxon>Tissierellia</taxon>
        <taxon>Tissierellales</taxon>
        <taxon>Sporanaerobacteraceae</taxon>
        <taxon>Anaerosalibacter</taxon>
    </lineage>
</organism>
<dbReference type="OrthoDB" id="9808275at2"/>
<name>A0A9X2S5F7_9FIRM</name>
<dbReference type="InterPro" id="IPR036291">
    <property type="entry name" value="NAD(P)-bd_dom_sf"/>
</dbReference>
<dbReference type="Proteomes" id="UP001142078">
    <property type="component" value="Unassembled WGS sequence"/>
</dbReference>
<evidence type="ECO:0000313" key="13">
    <source>
        <dbReference type="Proteomes" id="UP001142078"/>
    </source>
</evidence>
<proteinExistence type="inferred from homology"/>
<dbReference type="InterPro" id="IPR001088">
    <property type="entry name" value="Glyco_hydro_4"/>
</dbReference>
<evidence type="ECO:0000259" key="11">
    <source>
        <dbReference type="Pfam" id="PF11975"/>
    </source>
</evidence>
<keyword evidence="13" id="KW-1185">Reference proteome</keyword>
<evidence type="ECO:0000256" key="2">
    <source>
        <dbReference type="ARBA" id="ARBA00022723"/>
    </source>
</evidence>
<sequence>MEGLKIAVIGGGSSYTPELIDGFIKRKEELPVKEIYLVDIKEGEKKLNIVGNLAKRMVEKAGLNTKVVLTLDRKEAIKDADYVITQFRVGGLKARARDENIPLRYNVLGQETTGAGGFAKALRTIPVIMDICKDIEELSSDAWLINFTNPAGLIAETVLRYTNVKAMGLCNVPVNMKNTTARMFGVEPERIKMDFIGLNHLSWAKDIYLDGKDIMKEVIEKNLDDESLNMNNIPNLNWDKDYLNGLNMLPSPYLRYYYMMDEMVQNQIKDVKEGKGTRAEQVMKIEEELFELYNDENLDIKPPQLEKRGGAYYSEAAVSLISAIHNDKKEIHVVNIKNNGAIPNLDNDVVIECNAFVDKTGATPMTIGKMHPIISGLVNHVKAYELLTAEAGITGDYRKALEALYTSPLIPSVTVARKLLDDILEENKEYLPQFNR</sequence>
<dbReference type="EMBL" id="JANJZL010000006">
    <property type="protein sequence ID" value="MCR2044503.1"/>
    <property type="molecule type" value="Genomic_DNA"/>
</dbReference>
<dbReference type="GO" id="GO:0005975">
    <property type="term" value="P:carbohydrate metabolic process"/>
    <property type="evidence" value="ECO:0007669"/>
    <property type="project" value="InterPro"/>
</dbReference>
<gene>
    <name evidence="12" type="ORF">NSA23_10290</name>
</gene>
<dbReference type="Gene3D" id="3.90.110.10">
    <property type="entry name" value="Lactate dehydrogenase/glycoside hydrolase, family 4, C-terminal"/>
    <property type="match status" value="1"/>
</dbReference>
<evidence type="ECO:0000313" key="12">
    <source>
        <dbReference type="EMBL" id="MCR2044503.1"/>
    </source>
</evidence>
<feature type="binding site" evidence="8">
    <location>
        <position position="200"/>
    </location>
    <ligand>
        <name>Mn(2+)</name>
        <dbReference type="ChEBI" id="CHEBI:29035"/>
    </ligand>
</feature>
<protein>
    <submittedName>
        <fullName evidence="12">6-phospho-beta-glucosidase</fullName>
    </submittedName>
</protein>
<dbReference type="InterPro" id="IPR022616">
    <property type="entry name" value="Glyco_hydro_4_C"/>
</dbReference>
<evidence type="ECO:0000256" key="10">
    <source>
        <dbReference type="RuleBase" id="RU361152"/>
    </source>
</evidence>
<keyword evidence="2 8" id="KW-0479">Metal-binding</keyword>
<feature type="binding site" evidence="7">
    <location>
        <position position="149"/>
    </location>
    <ligand>
        <name>substrate</name>
    </ligand>
</feature>
<feature type="domain" description="Glycosyl hydrolase family 4 C-terminal" evidence="11">
    <location>
        <begin position="195"/>
        <end position="410"/>
    </location>
</feature>
<dbReference type="PANTHER" id="PTHR32092:SF5">
    <property type="entry name" value="6-PHOSPHO-BETA-GLUCOSIDASE"/>
    <property type="match status" value="1"/>
</dbReference>
<evidence type="ECO:0000256" key="1">
    <source>
        <dbReference type="ARBA" id="ARBA00010141"/>
    </source>
</evidence>
<keyword evidence="8" id="KW-0533">Nickel</keyword>
<dbReference type="PANTHER" id="PTHR32092">
    <property type="entry name" value="6-PHOSPHO-BETA-GLUCOSIDASE-RELATED"/>
    <property type="match status" value="1"/>
</dbReference>
<dbReference type="SUPFAM" id="SSF56327">
    <property type="entry name" value="LDH C-terminal domain-like"/>
    <property type="match status" value="1"/>
</dbReference>
<comment type="caution">
    <text evidence="12">The sequence shown here is derived from an EMBL/GenBank/DDBJ whole genome shotgun (WGS) entry which is preliminary data.</text>
</comment>
<dbReference type="SUPFAM" id="SSF51735">
    <property type="entry name" value="NAD(P)-binding Rossmann-fold domains"/>
    <property type="match status" value="1"/>
</dbReference>
<dbReference type="AlphaFoldDB" id="A0A9X2S5F7"/>
<dbReference type="RefSeq" id="WP_042683369.1">
    <property type="nucleotide sequence ID" value="NZ_CABKTM010000075.1"/>
</dbReference>
<evidence type="ECO:0000256" key="6">
    <source>
        <dbReference type="ARBA" id="ARBA00023295"/>
    </source>
</evidence>
<evidence type="ECO:0000256" key="3">
    <source>
        <dbReference type="ARBA" id="ARBA00022801"/>
    </source>
</evidence>
<comment type="similarity">
    <text evidence="1 10">Belongs to the glycosyl hydrolase 4 family.</text>
</comment>
<evidence type="ECO:0000256" key="4">
    <source>
        <dbReference type="ARBA" id="ARBA00023027"/>
    </source>
</evidence>
<keyword evidence="8" id="KW-0408">Iron</keyword>
<feature type="binding site" evidence="7">
    <location>
        <position position="95"/>
    </location>
    <ligand>
        <name>substrate</name>
    </ligand>
</feature>
<evidence type="ECO:0000256" key="8">
    <source>
        <dbReference type="PIRSR" id="PIRSR601088-3"/>
    </source>
</evidence>
<dbReference type="Pfam" id="PF02056">
    <property type="entry name" value="Glyco_hydro_4"/>
    <property type="match status" value="1"/>
</dbReference>
<keyword evidence="6 10" id="KW-0326">Glycosidase</keyword>
<dbReference type="GO" id="GO:0016616">
    <property type="term" value="F:oxidoreductase activity, acting on the CH-OH group of donors, NAD or NADP as acceptor"/>
    <property type="evidence" value="ECO:0007669"/>
    <property type="project" value="InterPro"/>
</dbReference>
<reference evidence="12" key="1">
    <citation type="submission" date="2022-07" db="EMBL/GenBank/DDBJ databases">
        <title>Enhanced cultured diversity of the mouse gut microbiota enables custom-made synthetic communities.</title>
        <authorList>
            <person name="Afrizal A."/>
        </authorList>
    </citation>
    <scope>NUCLEOTIDE SEQUENCE</scope>
    <source>
        <strain evidence="12">DSM 29482</strain>
    </source>
</reference>
<accession>A0A9X2S5F7</accession>
<dbReference type="Pfam" id="PF11975">
    <property type="entry name" value="Glyco_hydro_4C"/>
    <property type="match status" value="1"/>
</dbReference>
<feature type="binding site" evidence="8">
    <location>
        <position position="170"/>
    </location>
    <ligand>
        <name>Mn(2+)</name>
        <dbReference type="ChEBI" id="CHEBI:29035"/>
    </ligand>
</feature>
<dbReference type="Gene3D" id="3.40.50.720">
    <property type="entry name" value="NAD(P)-binding Rossmann-like Domain"/>
    <property type="match status" value="1"/>
</dbReference>
<dbReference type="InterPro" id="IPR015955">
    <property type="entry name" value="Lactate_DH/Glyco_Ohase_4_C"/>
</dbReference>
<keyword evidence="8" id="KW-0170">Cobalt</keyword>
<evidence type="ECO:0000256" key="9">
    <source>
        <dbReference type="PIRSR" id="PIRSR601088-4"/>
    </source>
</evidence>
<dbReference type="CDD" id="cd05296">
    <property type="entry name" value="GH4_P_beta_glucosidase"/>
    <property type="match status" value="1"/>
</dbReference>
<evidence type="ECO:0000256" key="7">
    <source>
        <dbReference type="PIRSR" id="PIRSR601088-2"/>
    </source>
</evidence>
<comment type="cofactor">
    <cofactor evidence="10">
        <name>NAD(+)</name>
        <dbReference type="ChEBI" id="CHEBI:57540"/>
    </cofactor>
    <text evidence="10">Binds 1 NAD(+) per subunit.</text>
</comment>